<dbReference type="Pfam" id="PF04351">
    <property type="entry name" value="PilP"/>
    <property type="match status" value="1"/>
</dbReference>
<dbReference type="Proteomes" id="UP001298424">
    <property type="component" value="Unassembled WGS sequence"/>
</dbReference>
<accession>A0ABS9NS26</accession>
<organism evidence="1 2">
    <name type="scientific">Kingella pumchi</name>
    <dbReference type="NCBI Taxonomy" id="2779506"/>
    <lineage>
        <taxon>Bacteria</taxon>
        <taxon>Pseudomonadati</taxon>
        <taxon>Pseudomonadota</taxon>
        <taxon>Betaproteobacteria</taxon>
        <taxon>Neisseriales</taxon>
        <taxon>Neisseriaceae</taxon>
        <taxon>Kingella</taxon>
    </lineage>
</organism>
<dbReference type="InterPro" id="IPR007446">
    <property type="entry name" value="PilP"/>
</dbReference>
<dbReference type="RefSeq" id="WP_238748499.1">
    <property type="nucleotide sequence ID" value="NZ_JAKOOW010000037.1"/>
</dbReference>
<proteinExistence type="predicted"/>
<reference evidence="1 2" key="1">
    <citation type="submission" date="2022-02" db="EMBL/GenBank/DDBJ databases">
        <title>Genome sequence data of Kingella unionensis sp. nov. strain CICC 24913 (CCUG 75125).</title>
        <authorList>
            <person name="Xiao M."/>
        </authorList>
    </citation>
    <scope>NUCLEOTIDE SEQUENCE [LARGE SCALE GENOMIC DNA]</scope>
    <source>
        <strain evidence="1 2">CICC 24913</strain>
    </source>
</reference>
<dbReference type="EMBL" id="JAKOOW010000037">
    <property type="protein sequence ID" value="MCG6504941.1"/>
    <property type="molecule type" value="Genomic_DNA"/>
</dbReference>
<evidence type="ECO:0000313" key="2">
    <source>
        <dbReference type="Proteomes" id="UP001298424"/>
    </source>
</evidence>
<comment type="caution">
    <text evidence="1">The sequence shown here is derived from an EMBL/GenBank/DDBJ whole genome shotgun (WGS) entry which is preliminary data.</text>
</comment>
<dbReference type="PROSITE" id="PS51257">
    <property type="entry name" value="PROKAR_LIPOPROTEIN"/>
    <property type="match status" value="1"/>
</dbReference>
<protein>
    <submittedName>
        <fullName evidence="1">Pilus assembly protein PilP</fullName>
    </submittedName>
</protein>
<gene>
    <name evidence="1" type="ORF">MB824_10590</name>
</gene>
<dbReference type="Gene3D" id="2.30.30.830">
    <property type="match status" value="1"/>
</dbReference>
<name>A0ABS9NS26_9NEIS</name>
<keyword evidence="2" id="KW-1185">Reference proteome</keyword>
<evidence type="ECO:0000313" key="1">
    <source>
        <dbReference type="EMBL" id="MCG6504941.1"/>
    </source>
</evidence>
<dbReference type="PIRSF" id="PIRSF016481">
    <property type="entry name" value="Pilus_assembly_PilP"/>
    <property type="match status" value="1"/>
</dbReference>
<sequence length="176" mass="19545">MKVRLLLASLFILSACSGEHDDLNSWMQQTRQEAKSKIRPPEPVAPVERVTYFPPQFSGPNAYSVQRMKAAYQNSNAPDLNRPKELLENYSLENLKYVGSIGTARSLSALIEVDGHVYTVTPGKHLGQNFGRVSRITPDKIDIVEVVEDTFGNWVNRPAELLLSTGDAQSSNQATK</sequence>